<reference evidence="1 2" key="1">
    <citation type="journal article" date="2021" name="BMC Genomics">
        <title>Datura genome reveals duplications of psychoactive alkaloid biosynthetic genes and high mutation rate following tissue culture.</title>
        <authorList>
            <person name="Rajewski A."/>
            <person name="Carter-House D."/>
            <person name="Stajich J."/>
            <person name="Litt A."/>
        </authorList>
    </citation>
    <scope>NUCLEOTIDE SEQUENCE [LARGE SCALE GENOMIC DNA]</scope>
    <source>
        <strain evidence="1">AR-01</strain>
    </source>
</reference>
<dbReference type="EMBL" id="JACEIK010006644">
    <property type="protein sequence ID" value="MCE2056036.1"/>
    <property type="molecule type" value="Genomic_DNA"/>
</dbReference>
<keyword evidence="2" id="KW-1185">Reference proteome</keyword>
<sequence length="56" mass="6732">IAIVFYDVRHCVIDEVLKEVRLPMKLSYFLEQCRCSDRIPAMARLWQRSSYYCSKT</sequence>
<comment type="caution">
    <text evidence="1">The sequence shown here is derived from an EMBL/GenBank/DDBJ whole genome shotgun (WGS) entry which is preliminary data.</text>
</comment>
<feature type="non-terminal residue" evidence="1">
    <location>
        <position position="1"/>
    </location>
</feature>
<evidence type="ECO:0000313" key="2">
    <source>
        <dbReference type="Proteomes" id="UP000823775"/>
    </source>
</evidence>
<proteinExistence type="predicted"/>
<protein>
    <submittedName>
        <fullName evidence="1">Uncharacterized protein</fullName>
    </submittedName>
</protein>
<accession>A0ABS8W344</accession>
<name>A0ABS8W344_DATST</name>
<gene>
    <name evidence="1" type="ORF">HAX54_043947</name>
</gene>
<organism evidence="1 2">
    <name type="scientific">Datura stramonium</name>
    <name type="common">Jimsonweed</name>
    <name type="synonym">Common thornapple</name>
    <dbReference type="NCBI Taxonomy" id="4076"/>
    <lineage>
        <taxon>Eukaryota</taxon>
        <taxon>Viridiplantae</taxon>
        <taxon>Streptophyta</taxon>
        <taxon>Embryophyta</taxon>
        <taxon>Tracheophyta</taxon>
        <taxon>Spermatophyta</taxon>
        <taxon>Magnoliopsida</taxon>
        <taxon>eudicotyledons</taxon>
        <taxon>Gunneridae</taxon>
        <taxon>Pentapetalae</taxon>
        <taxon>asterids</taxon>
        <taxon>lamiids</taxon>
        <taxon>Solanales</taxon>
        <taxon>Solanaceae</taxon>
        <taxon>Solanoideae</taxon>
        <taxon>Datureae</taxon>
        <taxon>Datura</taxon>
    </lineage>
</organism>
<dbReference type="Proteomes" id="UP000823775">
    <property type="component" value="Unassembled WGS sequence"/>
</dbReference>
<evidence type="ECO:0000313" key="1">
    <source>
        <dbReference type="EMBL" id="MCE2056036.1"/>
    </source>
</evidence>